<reference evidence="1 3" key="1">
    <citation type="journal article" date="2014" name="Nat. Genet.">
        <title>Genome and transcriptome of the porcine whipworm Trichuris suis.</title>
        <authorList>
            <person name="Jex A.R."/>
            <person name="Nejsum P."/>
            <person name="Schwarz E.M."/>
            <person name="Hu L."/>
            <person name="Young N.D."/>
            <person name="Hall R.S."/>
            <person name="Korhonen P.K."/>
            <person name="Liao S."/>
            <person name="Thamsborg S."/>
            <person name="Xia J."/>
            <person name="Xu P."/>
            <person name="Wang S."/>
            <person name="Scheerlinck J.P."/>
            <person name="Hofmann A."/>
            <person name="Sternberg P.W."/>
            <person name="Wang J."/>
            <person name="Gasser R.B."/>
        </authorList>
    </citation>
    <scope>NUCLEOTIDE SEQUENCE [LARGE SCALE GENOMIC DNA]</scope>
    <source>
        <strain evidence="2">DCEP-RM93F</strain>
        <strain evidence="1">DCEP-RM93M</strain>
    </source>
</reference>
<gene>
    <name evidence="1" type="ORF">M513_08006</name>
    <name evidence="2" type="ORF">M514_08006</name>
</gene>
<evidence type="ECO:0000313" key="2">
    <source>
        <dbReference type="EMBL" id="KFD63077.1"/>
    </source>
</evidence>
<dbReference type="EMBL" id="KL367581">
    <property type="protein sequence ID" value="KFD63077.1"/>
    <property type="molecule type" value="Genomic_DNA"/>
</dbReference>
<evidence type="ECO:0000313" key="3">
    <source>
        <dbReference type="Proteomes" id="UP000030764"/>
    </source>
</evidence>
<sequence length="90" mass="10168">MQRKGSGQIFFESAREAAGANSEATAELKSALPVMTFVNIYDVIRHKVVQQRHLCWSKCCRHLEQQGKLAVSSSDVWLTRKMYGRVVLAN</sequence>
<accession>A0A085M1L0</accession>
<organism evidence="1 3">
    <name type="scientific">Trichuris suis</name>
    <name type="common">pig whipworm</name>
    <dbReference type="NCBI Taxonomy" id="68888"/>
    <lineage>
        <taxon>Eukaryota</taxon>
        <taxon>Metazoa</taxon>
        <taxon>Ecdysozoa</taxon>
        <taxon>Nematoda</taxon>
        <taxon>Enoplea</taxon>
        <taxon>Dorylaimia</taxon>
        <taxon>Trichinellida</taxon>
        <taxon>Trichuridae</taxon>
        <taxon>Trichuris</taxon>
    </lineage>
</organism>
<evidence type="ECO:0000313" key="1">
    <source>
        <dbReference type="EMBL" id="KFD51106.1"/>
    </source>
</evidence>
<keyword evidence="3" id="KW-1185">Reference proteome</keyword>
<dbReference type="EMBL" id="KL363243">
    <property type="protein sequence ID" value="KFD51106.1"/>
    <property type="molecule type" value="Genomic_DNA"/>
</dbReference>
<protein>
    <submittedName>
        <fullName evidence="1">Uncharacterized protein</fullName>
    </submittedName>
</protein>
<name>A0A085M1L0_9BILA</name>
<dbReference type="Proteomes" id="UP000030764">
    <property type="component" value="Unassembled WGS sequence"/>
</dbReference>
<dbReference type="AlphaFoldDB" id="A0A085M1L0"/>
<dbReference type="Proteomes" id="UP000030758">
    <property type="component" value="Unassembled WGS sequence"/>
</dbReference>
<proteinExistence type="predicted"/>